<dbReference type="Pfam" id="PF17829">
    <property type="entry name" value="GH115_C"/>
    <property type="match status" value="1"/>
</dbReference>
<evidence type="ECO:0000313" key="5">
    <source>
        <dbReference type="Proteomes" id="UP001595904"/>
    </source>
</evidence>
<evidence type="ECO:0000313" key="4">
    <source>
        <dbReference type="EMBL" id="MFC4311875.1"/>
    </source>
</evidence>
<feature type="domain" description="Gylcosyl hydrolase 115 C-terminal" evidence="3">
    <location>
        <begin position="805"/>
        <end position="967"/>
    </location>
</feature>
<sequence>MAFVRILAALSFATLVLTVTPEQAVAQQASTPAKTFDLVADGVAPTIFTSPNDAPVVAIAAQAFAGDVERVSGIRPKVSQGTPEGKLAILAGTIGGSTLIDQLIANKRIAVDKVIGQTEAYTIAWVENPAAGVARALVVAGADRRGTAYGIFRLSEQIGVSPWVWWADAAPTRRSRLNLGTETIVQGSPSVRYRGIFINDEDWSLRPWAAKNDPSGDIGPQTYAKVFELLLRLRANFLWPAMHKVTAAFNQVPGNAEMADRYAIVMGASHAEPMLRDNVAEWNFDARGEYNYHQNGPQVLDYWRERVKLNHQYENVYTVGMRGIHDSAVEAGRGVDGVKLLEQVVADQRGLFREVGQDPASVPQVFVPYKEVLDVYRKGMKVPEDVTLGWVDDNYGYIRQLSTTAEQKRSGGAGVYYHISYWGVPNDYLWLDTTPPALIAEEMGKAWATHARRLWVLNVGDIKPGERGMNYFLDLAYDYEGTAKLGQRGWLKHWAAETFAPEQADAIAALLDDYYRLNFARKPEHMGFNDGETTPRTTPFSPVAYGDEAGRRIAEFRALDTRAEKIAAALPADKRDGFYHLVQYPVRGTALTNIKILSADRSFLYAHQGRASANAHAQVALEAFQRIKQATEAYNAIGDGKWARFMDDAPRNQSVFYMPPVGRVTPSATPSLGVAVEGSVDSLVVRPAKADQPIDYALRAKRWQNNRAPDQLPTFERATDVRHYIDAFNTGAGTLDIDAKVSAPWIRIERELQAGDDQRLWVSIDWSKLKSNQTASGTVTVSAAGESRAVKVEARNVSAPAGALVEDNGIVAFSAGRYTTLRAVNGSGWQRAPELGRSGNSLMSSVGLSSVTDAAKAPYAEYRFRTTSTGEASLHVTLLPSFALNREHKLRYAVSINDGPVQVVDAEAKRDWSDGVQRNAMTTITEWPIAKSGEQRLKVYAMDPGVVVDSFVVDFGGLAKAYLAPPETIAK</sequence>
<dbReference type="Gene3D" id="3.30.379.10">
    <property type="entry name" value="Chitobiase/beta-hexosaminidase domain 2-like"/>
    <property type="match status" value="1"/>
</dbReference>
<dbReference type="InterPro" id="IPR029018">
    <property type="entry name" value="Hex-like_dom2"/>
</dbReference>
<keyword evidence="5" id="KW-1185">Reference proteome</keyword>
<evidence type="ECO:0000256" key="2">
    <source>
        <dbReference type="SAM" id="SignalP"/>
    </source>
</evidence>
<accession>A0ABV8SXP4</accession>
<evidence type="ECO:0000259" key="3">
    <source>
        <dbReference type="Pfam" id="PF17829"/>
    </source>
</evidence>
<name>A0ABV8SXP4_9GAMM</name>
<dbReference type="Gene3D" id="3.20.20.520">
    <property type="entry name" value="Glycosyl hydrolase family 115"/>
    <property type="match status" value="1"/>
</dbReference>
<comment type="caution">
    <text evidence="4">The sequence shown here is derived from an EMBL/GenBank/DDBJ whole genome shotgun (WGS) entry which is preliminary data.</text>
</comment>
<dbReference type="GO" id="GO:0016787">
    <property type="term" value="F:hydrolase activity"/>
    <property type="evidence" value="ECO:0007669"/>
    <property type="project" value="UniProtKB-KW"/>
</dbReference>
<dbReference type="SUPFAM" id="SSF55545">
    <property type="entry name" value="beta-N-acetylhexosaminidase-like domain"/>
    <property type="match status" value="1"/>
</dbReference>
<dbReference type="Gene3D" id="2.60.120.1620">
    <property type="match status" value="1"/>
</dbReference>
<dbReference type="InterPro" id="IPR041437">
    <property type="entry name" value="GH115_C"/>
</dbReference>
<keyword evidence="2" id="KW-0732">Signal</keyword>
<gene>
    <name evidence="4" type="ORF">ACFPN2_22530</name>
</gene>
<dbReference type="PANTHER" id="PTHR37842">
    <property type="match status" value="1"/>
</dbReference>
<reference evidence="5" key="1">
    <citation type="journal article" date="2019" name="Int. J. Syst. Evol. Microbiol.">
        <title>The Global Catalogue of Microorganisms (GCM) 10K type strain sequencing project: providing services to taxonomists for standard genome sequencing and annotation.</title>
        <authorList>
            <consortium name="The Broad Institute Genomics Platform"/>
            <consortium name="The Broad Institute Genome Sequencing Center for Infectious Disease"/>
            <person name="Wu L."/>
            <person name="Ma J."/>
        </authorList>
    </citation>
    <scope>NUCLEOTIDE SEQUENCE [LARGE SCALE GENOMIC DNA]</scope>
    <source>
        <strain evidence="5">CGMCC 1.10759</strain>
    </source>
</reference>
<feature type="chain" id="PRO_5046124071" evidence="2">
    <location>
        <begin position="25"/>
        <end position="971"/>
    </location>
</feature>
<dbReference type="InterPro" id="IPR031924">
    <property type="entry name" value="GH115"/>
</dbReference>
<dbReference type="PANTHER" id="PTHR37842:SF2">
    <property type="entry name" value="GYLCOSYL HYDROLASE 115 C-TERMINAL DOMAIN-CONTAINING PROTEIN"/>
    <property type="match status" value="1"/>
</dbReference>
<dbReference type="Gene3D" id="1.20.58.2150">
    <property type="match status" value="1"/>
</dbReference>
<evidence type="ECO:0000256" key="1">
    <source>
        <dbReference type="ARBA" id="ARBA00022801"/>
    </source>
</evidence>
<organism evidence="4 5">
    <name type="scientific">Steroidobacter flavus</name>
    <dbReference type="NCBI Taxonomy" id="1842136"/>
    <lineage>
        <taxon>Bacteria</taxon>
        <taxon>Pseudomonadati</taxon>
        <taxon>Pseudomonadota</taxon>
        <taxon>Gammaproteobacteria</taxon>
        <taxon>Steroidobacterales</taxon>
        <taxon>Steroidobacteraceae</taxon>
        <taxon>Steroidobacter</taxon>
    </lineage>
</organism>
<dbReference type="Proteomes" id="UP001595904">
    <property type="component" value="Unassembled WGS sequence"/>
</dbReference>
<protein>
    <submittedName>
        <fullName evidence="4">Glycosyl hydrolase 115 family protein</fullName>
    </submittedName>
</protein>
<dbReference type="EMBL" id="JBHSDU010000010">
    <property type="protein sequence ID" value="MFC4311875.1"/>
    <property type="molecule type" value="Genomic_DNA"/>
</dbReference>
<dbReference type="RefSeq" id="WP_380600792.1">
    <property type="nucleotide sequence ID" value="NZ_JBHSDU010000010.1"/>
</dbReference>
<dbReference type="InterPro" id="IPR042301">
    <property type="entry name" value="GH115_sf"/>
</dbReference>
<feature type="signal peptide" evidence="2">
    <location>
        <begin position="1"/>
        <end position="24"/>
    </location>
</feature>
<proteinExistence type="predicted"/>
<keyword evidence="1 4" id="KW-0378">Hydrolase</keyword>
<dbReference type="Pfam" id="PF15979">
    <property type="entry name" value="Glyco_hydro_115"/>
    <property type="match status" value="1"/>
</dbReference>